<evidence type="ECO:0000313" key="2">
    <source>
        <dbReference type="EMBL" id="MBC8542414.1"/>
    </source>
</evidence>
<dbReference type="AlphaFoldDB" id="A0A926DSC1"/>
<dbReference type="RefSeq" id="WP_249289298.1">
    <property type="nucleotide sequence ID" value="NZ_JACRSQ010000002.1"/>
</dbReference>
<evidence type="ECO:0000259" key="1">
    <source>
        <dbReference type="Pfam" id="PF00534"/>
    </source>
</evidence>
<dbReference type="PANTHER" id="PTHR12526">
    <property type="entry name" value="GLYCOSYLTRANSFERASE"/>
    <property type="match status" value="1"/>
</dbReference>
<dbReference type="Proteomes" id="UP000657006">
    <property type="component" value="Unassembled WGS sequence"/>
</dbReference>
<name>A0A926DSC1_9FIRM</name>
<keyword evidence="3" id="KW-1185">Reference proteome</keyword>
<dbReference type="PANTHER" id="PTHR12526:SF622">
    <property type="entry name" value="GLYCOSYLTRANSFERASE (GROUP I)"/>
    <property type="match status" value="1"/>
</dbReference>
<dbReference type="SUPFAM" id="SSF53756">
    <property type="entry name" value="UDP-Glycosyltransferase/glycogen phosphorylase"/>
    <property type="match status" value="1"/>
</dbReference>
<sequence length="419" mass="48691">MVKRIWFVSHYAMPPAYEMREKTLKHAYYLQKKGYEVTIVSASTIHNTNVNLMRNTSTQYRMQKYDGIPFIHIKCCDYHDRGTVWRILNLLQFAVKFRLIGQKFPLPDVIIAEANCINYSPIYYFCRDNKIPFYVDVRDLWPESIVEYLGFSKNNPVIRYLYHREKKMYMRSDGIIFSMAGGKQYIKEKGWDTAVPPSKIHHINNGVDLKAFEYNKDHFQIQDSDLTDAHTFKVIYCGSIRLVNGLGTLVDTAAELKRMNRGNIKILVYGDGDERASLEQRCKREKLDNIIFKGFVEKKYIPFIISCGDLNFIQVKQTAIMRFGSSLNKLFEYLASGKPVLSDLQVRYDIIKRYGAGTTMTTQAPADIANEMIRYAEMDPKEYETICQNARRAAKAYDYKRLTDKLIAIITPKKEGCTK</sequence>
<accession>A0A926DSC1</accession>
<feature type="domain" description="Glycosyl transferase family 1" evidence="1">
    <location>
        <begin position="230"/>
        <end position="392"/>
    </location>
</feature>
<organism evidence="2 3">
    <name type="scientific">Bianquea renquensis</name>
    <dbReference type="NCBI Taxonomy" id="2763661"/>
    <lineage>
        <taxon>Bacteria</taxon>
        <taxon>Bacillati</taxon>
        <taxon>Bacillota</taxon>
        <taxon>Clostridia</taxon>
        <taxon>Eubacteriales</taxon>
        <taxon>Bianqueaceae</taxon>
        <taxon>Bianquea</taxon>
    </lineage>
</organism>
<dbReference type="CDD" id="cd03794">
    <property type="entry name" value="GT4_WbuB-like"/>
    <property type="match status" value="1"/>
</dbReference>
<evidence type="ECO:0000313" key="3">
    <source>
        <dbReference type="Proteomes" id="UP000657006"/>
    </source>
</evidence>
<dbReference type="EMBL" id="JACRSQ010000002">
    <property type="protein sequence ID" value="MBC8542414.1"/>
    <property type="molecule type" value="Genomic_DNA"/>
</dbReference>
<dbReference type="Gene3D" id="3.40.50.2000">
    <property type="entry name" value="Glycogen Phosphorylase B"/>
    <property type="match status" value="2"/>
</dbReference>
<gene>
    <name evidence="2" type="ORF">H8730_02485</name>
</gene>
<proteinExistence type="predicted"/>
<dbReference type="InterPro" id="IPR001296">
    <property type="entry name" value="Glyco_trans_1"/>
</dbReference>
<comment type="caution">
    <text evidence="2">The sequence shown here is derived from an EMBL/GenBank/DDBJ whole genome shotgun (WGS) entry which is preliminary data.</text>
</comment>
<protein>
    <submittedName>
        <fullName evidence="2">Glycosyltransferase family 4 protein</fullName>
    </submittedName>
</protein>
<reference evidence="2" key="1">
    <citation type="submission" date="2020-08" db="EMBL/GenBank/DDBJ databases">
        <title>Genome public.</title>
        <authorList>
            <person name="Liu C."/>
            <person name="Sun Q."/>
        </authorList>
    </citation>
    <scope>NUCLEOTIDE SEQUENCE</scope>
    <source>
        <strain evidence="2">NSJ-32</strain>
    </source>
</reference>
<dbReference type="Pfam" id="PF00534">
    <property type="entry name" value="Glycos_transf_1"/>
    <property type="match status" value="1"/>
</dbReference>
<dbReference type="GO" id="GO:0016757">
    <property type="term" value="F:glycosyltransferase activity"/>
    <property type="evidence" value="ECO:0007669"/>
    <property type="project" value="InterPro"/>
</dbReference>